<accession>A0ACC0C480</accession>
<organism evidence="1 2">
    <name type="scientific">Catharanthus roseus</name>
    <name type="common">Madagascar periwinkle</name>
    <name type="synonym">Vinca rosea</name>
    <dbReference type="NCBI Taxonomy" id="4058"/>
    <lineage>
        <taxon>Eukaryota</taxon>
        <taxon>Viridiplantae</taxon>
        <taxon>Streptophyta</taxon>
        <taxon>Embryophyta</taxon>
        <taxon>Tracheophyta</taxon>
        <taxon>Spermatophyta</taxon>
        <taxon>Magnoliopsida</taxon>
        <taxon>eudicotyledons</taxon>
        <taxon>Gunneridae</taxon>
        <taxon>Pentapetalae</taxon>
        <taxon>asterids</taxon>
        <taxon>lamiids</taxon>
        <taxon>Gentianales</taxon>
        <taxon>Apocynaceae</taxon>
        <taxon>Rauvolfioideae</taxon>
        <taxon>Vinceae</taxon>
        <taxon>Catharanthinae</taxon>
        <taxon>Catharanthus</taxon>
    </lineage>
</organism>
<dbReference type="Proteomes" id="UP001060085">
    <property type="component" value="Linkage Group LG01"/>
</dbReference>
<sequence length="599" mass="67169">MRRALILREKEKTTTQQEFDFEAMAGNKGACKDCARSCQLLHWTKKDLGPIVTRFFKVLIGNDFQEALVIPPNFAETIQDLVDQETVIEDLSGTRWTVTLSHYKDLLAFHKGWSEFFVAFGLQVGDFLVVNYIKGSHFVIHAFGRNGCERVNTATTHQPLKEAARSNETVATESTPCQATRRGAKKRKSSRTSAKTQSTETNCITNSEAEKEKQVCMDKEFYMMVDREAGHSQSDYRTCLFDLSNFEMQKDVCADGKSGKPLDGKEGSSGHAQTVVNFQLDENHTERVVLEKETTINSNIVENNKDLGPIDNMLVEHATDNLPFAVPSEGLADNVDGKSNVATLRKSRKSRKSSIGSSSQNPLSTNRNLNKELKIAEKTKKTSARAHKRALESSAGEEGGNSLESVETINIVKTEPVGSLDVPPPTTDSSFTCLAVPNSSVFIELPSPLPLVLFHKARQGKATMTIEDPQGRDWGCVYHEQLDFRVIIAPWFKINEVNDIRTGDLLKFTMELPCPLPLVLFHKARQGKATMTIEDPQGRDWGCVYHEQLDFRVIIAPWFKINEENDIRTGDLLKFTMVAAEPLFPNKYKFDIVRKQPDN</sequence>
<protein>
    <submittedName>
        <fullName evidence="1">Uncharacterized protein</fullName>
    </submittedName>
</protein>
<evidence type="ECO:0000313" key="2">
    <source>
        <dbReference type="Proteomes" id="UP001060085"/>
    </source>
</evidence>
<name>A0ACC0C480_CATRO</name>
<proteinExistence type="predicted"/>
<reference evidence="2" key="1">
    <citation type="journal article" date="2023" name="Nat. Plants">
        <title>Single-cell RNA sequencing provides a high-resolution roadmap for understanding the multicellular compartmentation of specialized metabolism.</title>
        <authorList>
            <person name="Sun S."/>
            <person name="Shen X."/>
            <person name="Li Y."/>
            <person name="Li Y."/>
            <person name="Wang S."/>
            <person name="Li R."/>
            <person name="Zhang H."/>
            <person name="Shen G."/>
            <person name="Guo B."/>
            <person name="Wei J."/>
            <person name="Xu J."/>
            <person name="St-Pierre B."/>
            <person name="Chen S."/>
            <person name="Sun C."/>
        </authorList>
    </citation>
    <scope>NUCLEOTIDE SEQUENCE [LARGE SCALE GENOMIC DNA]</scope>
</reference>
<evidence type="ECO:0000313" key="1">
    <source>
        <dbReference type="EMBL" id="KAI5679716.1"/>
    </source>
</evidence>
<comment type="caution">
    <text evidence="1">The sequence shown here is derived from an EMBL/GenBank/DDBJ whole genome shotgun (WGS) entry which is preliminary data.</text>
</comment>
<gene>
    <name evidence="1" type="ORF">M9H77_00943</name>
</gene>
<keyword evidence="2" id="KW-1185">Reference proteome</keyword>
<dbReference type="EMBL" id="CM044701">
    <property type="protein sequence ID" value="KAI5679716.1"/>
    <property type="molecule type" value="Genomic_DNA"/>
</dbReference>